<feature type="chain" id="PRO_5004343476" description="Knottin scorpion toxin-like domain-containing protein" evidence="1">
    <location>
        <begin position="25"/>
        <end position="112"/>
    </location>
</feature>
<dbReference type="KEGG" id="crb:17894903"/>
<organism evidence="2 3">
    <name type="scientific">Capsella rubella</name>
    <dbReference type="NCBI Taxonomy" id="81985"/>
    <lineage>
        <taxon>Eukaryota</taxon>
        <taxon>Viridiplantae</taxon>
        <taxon>Streptophyta</taxon>
        <taxon>Embryophyta</taxon>
        <taxon>Tracheophyta</taxon>
        <taxon>Spermatophyta</taxon>
        <taxon>Magnoliopsida</taxon>
        <taxon>eudicotyledons</taxon>
        <taxon>Gunneridae</taxon>
        <taxon>Pentapetalae</taxon>
        <taxon>rosids</taxon>
        <taxon>malvids</taxon>
        <taxon>Brassicales</taxon>
        <taxon>Brassicaceae</taxon>
        <taxon>Camelineae</taxon>
        <taxon>Capsella</taxon>
    </lineage>
</organism>
<feature type="signal peptide" evidence="1">
    <location>
        <begin position="1"/>
        <end position="24"/>
    </location>
</feature>
<dbReference type="Proteomes" id="UP000029121">
    <property type="component" value="Unassembled WGS sequence"/>
</dbReference>
<keyword evidence="3" id="KW-1185">Reference proteome</keyword>
<sequence>MANTTKTLITFVFSVIFIISYVHCQATFASAPSIDEPAFTTGYELAKKNGYCFKTRACMDKSQGAIGCVVFCNEARYATAVCEGDRCCCYHRNENASKEKLIIQQPNVILST</sequence>
<evidence type="ECO:0000313" key="3">
    <source>
        <dbReference type="Proteomes" id="UP000029121"/>
    </source>
</evidence>
<name>R0IBI7_9BRAS</name>
<gene>
    <name evidence="2" type="ORF">CARUB_v10021477mg</name>
</gene>
<protein>
    <recommendedName>
        <fullName evidence="4">Knottin scorpion toxin-like domain-containing protein</fullName>
    </recommendedName>
</protein>
<evidence type="ECO:0008006" key="4">
    <source>
        <dbReference type="Google" id="ProtNLM"/>
    </source>
</evidence>
<evidence type="ECO:0000256" key="1">
    <source>
        <dbReference type="SAM" id="SignalP"/>
    </source>
</evidence>
<evidence type="ECO:0000313" key="2">
    <source>
        <dbReference type="EMBL" id="EOA33983.1"/>
    </source>
</evidence>
<keyword evidence="1" id="KW-0732">Signal</keyword>
<reference evidence="3" key="1">
    <citation type="journal article" date="2013" name="Nat. Genet.">
        <title>The Capsella rubella genome and the genomic consequences of rapid mating system evolution.</title>
        <authorList>
            <person name="Slotte T."/>
            <person name="Hazzouri K.M."/>
            <person name="Agren J.A."/>
            <person name="Koenig D."/>
            <person name="Maumus F."/>
            <person name="Guo Y.L."/>
            <person name="Steige K."/>
            <person name="Platts A.E."/>
            <person name="Escobar J.S."/>
            <person name="Newman L.K."/>
            <person name="Wang W."/>
            <person name="Mandakova T."/>
            <person name="Vello E."/>
            <person name="Smith L.M."/>
            <person name="Henz S.R."/>
            <person name="Steffen J."/>
            <person name="Takuno S."/>
            <person name="Brandvain Y."/>
            <person name="Coop G."/>
            <person name="Andolfatto P."/>
            <person name="Hu T.T."/>
            <person name="Blanchette M."/>
            <person name="Clark R.M."/>
            <person name="Quesneville H."/>
            <person name="Nordborg M."/>
            <person name="Gaut B.S."/>
            <person name="Lysak M.A."/>
            <person name="Jenkins J."/>
            <person name="Grimwood J."/>
            <person name="Chapman J."/>
            <person name="Prochnik S."/>
            <person name="Shu S."/>
            <person name="Rokhsar D."/>
            <person name="Schmutz J."/>
            <person name="Weigel D."/>
            <person name="Wright S.I."/>
        </authorList>
    </citation>
    <scope>NUCLEOTIDE SEQUENCE [LARGE SCALE GENOMIC DNA]</scope>
    <source>
        <strain evidence="3">cv. Monte Gargano</strain>
    </source>
</reference>
<proteinExistence type="predicted"/>
<dbReference type="OrthoDB" id="1112521at2759"/>
<accession>R0IBI7</accession>
<dbReference type="EMBL" id="KB870806">
    <property type="protein sequence ID" value="EOA33983.1"/>
    <property type="molecule type" value="Genomic_DNA"/>
</dbReference>
<dbReference type="AlphaFoldDB" id="R0IBI7"/>